<feature type="domain" description="Histidine kinase/HSP90-like ATPase" evidence="3">
    <location>
        <begin position="34"/>
        <end position="147"/>
    </location>
</feature>
<dbReference type="PANTHER" id="PTHR35526">
    <property type="entry name" value="ANTI-SIGMA-F FACTOR RSBW-RELATED"/>
    <property type="match status" value="1"/>
</dbReference>
<keyword evidence="4" id="KW-0067">ATP-binding</keyword>
<evidence type="ECO:0000313" key="5">
    <source>
        <dbReference type="Proteomes" id="UP001500403"/>
    </source>
</evidence>
<keyword evidence="5" id="KW-1185">Reference proteome</keyword>
<sequence>MNKETESAVATREPDTSTGDFGFSVLFATTEHGAHTARLAAERALVPHLPPDTGTTDAARLIIAELTANAALHGRVRGRKARLDLTLDPTCLLVEVTDARGDHLPAPPPDSEAGDGEGGRGLLLVEALADGWGWRPHHPGGKTVWAVLVTRTE</sequence>
<dbReference type="EMBL" id="BAAAUD010000053">
    <property type="protein sequence ID" value="GAA2963164.1"/>
    <property type="molecule type" value="Genomic_DNA"/>
</dbReference>
<keyword evidence="1" id="KW-0418">Kinase</keyword>
<evidence type="ECO:0000313" key="4">
    <source>
        <dbReference type="EMBL" id="GAA2963164.1"/>
    </source>
</evidence>
<evidence type="ECO:0000256" key="2">
    <source>
        <dbReference type="SAM" id="MobiDB-lite"/>
    </source>
</evidence>
<keyword evidence="1" id="KW-0808">Transferase</keyword>
<protein>
    <submittedName>
        <fullName evidence="4">ATP-binding protein</fullName>
    </submittedName>
</protein>
<name>A0ABN3XK93_9ACTN</name>
<dbReference type="RefSeq" id="WP_344498639.1">
    <property type="nucleotide sequence ID" value="NZ_BAAAUD010000053.1"/>
</dbReference>
<keyword evidence="4" id="KW-0547">Nucleotide-binding</keyword>
<comment type="caution">
    <text evidence="4">The sequence shown here is derived from an EMBL/GenBank/DDBJ whole genome shotgun (WGS) entry which is preliminary data.</text>
</comment>
<reference evidence="4 5" key="1">
    <citation type="journal article" date="2019" name="Int. J. Syst. Evol. Microbiol.">
        <title>The Global Catalogue of Microorganisms (GCM) 10K type strain sequencing project: providing services to taxonomists for standard genome sequencing and annotation.</title>
        <authorList>
            <consortium name="The Broad Institute Genomics Platform"/>
            <consortium name="The Broad Institute Genome Sequencing Center for Infectious Disease"/>
            <person name="Wu L."/>
            <person name="Ma J."/>
        </authorList>
    </citation>
    <scope>NUCLEOTIDE SEQUENCE [LARGE SCALE GENOMIC DNA]</scope>
    <source>
        <strain evidence="4 5">JCM 9088</strain>
    </source>
</reference>
<dbReference type="Proteomes" id="UP001500403">
    <property type="component" value="Unassembled WGS sequence"/>
</dbReference>
<dbReference type="CDD" id="cd16936">
    <property type="entry name" value="HATPase_RsbW-like"/>
    <property type="match status" value="1"/>
</dbReference>
<feature type="region of interest" description="Disordered" evidence="2">
    <location>
        <begin position="100"/>
        <end position="119"/>
    </location>
</feature>
<accession>A0ABN3XK93</accession>
<dbReference type="InterPro" id="IPR050267">
    <property type="entry name" value="Anti-sigma-factor_SerPK"/>
</dbReference>
<gene>
    <name evidence="4" type="ORF">GCM10010446_55870</name>
</gene>
<dbReference type="InterPro" id="IPR003594">
    <property type="entry name" value="HATPase_dom"/>
</dbReference>
<evidence type="ECO:0000259" key="3">
    <source>
        <dbReference type="Pfam" id="PF13581"/>
    </source>
</evidence>
<keyword evidence="1" id="KW-0723">Serine/threonine-protein kinase</keyword>
<dbReference type="SUPFAM" id="SSF55874">
    <property type="entry name" value="ATPase domain of HSP90 chaperone/DNA topoisomerase II/histidine kinase"/>
    <property type="match status" value="1"/>
</dbReference>
<proteinExistence type="predicted"/>
<dbReference type="Gene3D" id="3.30.565.10">
    <property type="entry name" value="Histidine kinase-like ATPase, C-terminal domain"/>
    <property type="match status" value="1"/>
</dbReference>
<dbReference type="InterPro" id="IPR036890">
    <property type="entry name" value="HATPase_C_sf"/>
</dbReference>
<evidence type="ECO:0000256" key="1">
    <source>
        <dbReference type="ARBA" id="ARBA00022527"/>
    </source>
</evidence>
<organism evidence="4 5">
    <name type="scientific">Streptomyces enissocaesilis</name>
    <dbReference type="NCBI Taxonomy" id="332589"/>
    <lineage>
        <taxon>Bacteria</taxon>
        <taxon>Bacillati</taxon>
        <taxon>Actinomycetota</taxon>
        <taxon>Actinomycetes</taxon>
        <taxon>Kitasatosporales</taxon>
        <taxon>Streptomycetaceae</taxon>
        <taxon>Streptomyces</taxon>
        <taxon>Streptomyces rochei group</taxon>
    </lineage>
</organism>
<dbReference type="GO" id="GO:0005524">
    <property type="term" value="F:ATP binding"/>
    <property type="evidence" value="ECO:0007669"/>
    <property type="project" value="UniProtKB-KW"/>
</dbReference>
<dbReference type="Pfam" id="PF13581">
    <property type="entry name" value="HATPase_c_2"/>
    <property type="match status" value="1"/>
</dbReference>
<dbReference type="PANTHER" id="PTHR35526:SF3">
    <property type="entry name" value="ANTI-SIGMA-F FACTOR RSBW"/>
    <property type="match status" value="1"/>
</dbReference>